<name>A0A0F9JT80_9ZZZZ</name>
<feature type="region of interest" description="Disordered" evidence="1">
    <location>
        <begin position="1"/>
        <end position="27"/>
    </location>
</feature>
<evidence type="ECO:0000256" key="1">
    <source>
        <dbReference type="SAM" id="MobiDB-lite"/>
    </source>
</evidence>
<accession>A0A0F9JT80</accession>
<reference evidence="2" key="1">
    <citation type="journal article" date="2015" name="Nature">
        <title>Complex archaea that bridge the gap between prokaryotes and eukaryotes.</title>
        <authorList>
            <person name="Spang A."/>
            <person name="Saw J.H."/>
            <person name="Jorgensen S.L."/>
            <person name="Zaremba-Niedzwiedzka K."/>
            <person name="Martijn J."/>
            <person name="Lind A.E."/>
            <person name="van Eijk R."/>
            <person name="Schleper C."/>
            <person name="Guy L."/>
            <person name="Ettema T.J."/>
        </authorList>
    </citation>
    <scope>NUCLEOTIDE SEQUENCE</scope>
</reference>
<evidence type="ECO:0000313" key="2">
    <source>
        <dbReference type="EMBL" id="KKM73029.1"/>
    </source>
</evidence>
<gene>
    <name evidence="2" type="ORF">LCGC14_1414630</name>
</gene>
<dbReference type="AlphaFoldDB" id="A0A0F9JT80"/>
<sequence>MNKSKALSGALKRAKIPDCSAGPMSRAQEDRRILAAEIERLKNENSQLAAALACREEAEKAEGSGT</sequence>
<comment type="caution">
    <text evidence="2">The sequence shown here is derived from an EMBL/GenBank/DDBJ whole genome shotgun (WGS) entry which is preliminary data.</text>
</comment>
<organism evidence="2">
    <name type="scientific">marine sediment metagenome</name>
    <dbReference type="NCBI Taxonomy" id="412755"/>
    <lineage>
        <taxon>unclassified sequences</taxon>
        <taxon>metagenomes</taxon>
        <taxon>ecological metagenomes</taxon>
    </lineage>
</organism>
<proteinExistence type="predicted"/>
<dbReference type="EMBL" id="LAZR01009370">
    <property type="protein sequence ID" value="KKM73029.1"/>
    <property type="molecule type" value="Genomic_DNA"/>
</dbReference>
<protein>
    <submittedName>
        <fullName evidence="2">Uncharacterized protein</fullName>
    </submittedName>
</protein>